<name>A0A6S8Z930_9STRA</name>
<protein>
    <submittedName>
        <fullName evidence="2">Uncharacterized protein</fullName>
    </submittedName>
</protein>
<sequence>MPNTSDETGVAYHGGIEWPLYNEKTGKPSTTPTNKSVWIAALKALVDAFSSDNERNSIVSAEVIECAMKLVKKFESQPSSEWRKGYIDLLHEFGIIMASCEPKGSLIMACAGLSCLNSSMVISTKKGENDTEKVSAQDVVMKDGIVELLPISTLIINGGNSNSDVTVMKKFEMASPHHDEKGKNMVAKGEMMKQQLSKWAEYGCIETSAAESASKIADLEDCHSSLVKDKVFVLLGATSAMGPAEVLIQLGATIAAVARPGKKLAALEEMVKNGPSEATMLLPQVGGDGAAGADLIRHAPELARWIAGLCPEKKLVICNLAYLDGEKNVLAGVGMDLIIDYVCQKRQYTAISYIISPATVHVVTEEAAMDAKRRYDSAPFWHSLCMVQASNTWREKTVSGLRVLNGLSSLQGPNYALTKTAQQWRAMVSYFSIPDGNKHIVSANHGPPTRSESMVGHKTIAIALEGMQNFEPNVAFDVSCSKTLLTALMLYDINFDESTANPMSPEKTVQHPMCLFNENSAHGGSWRCPYLQDSIGTASFITGKVKKTCESRAGNKCPEGSLGPRPDNVQT</sequence>
<dbReference type="EMBL" id="HBNS01060049">
    <property type="protein sequence ID" value="CAE4666651.1"/>
    <property type="molecule type" value="Transcribed_RNA"/>
</dbReference>
<evidence type="ECO:0000313" key="2">
    <source>
        <dbReference type="EMBL" id="CAE4666651.1"/>
    </source>
</evidence>
<reference evidence="2" key="1">
    <citation type="submission" date="2021-01" db="EMBL/GenBank/DDBJ databases">
        <authorList>
            <person name="Corre E."/>
            <person name="Pelletier E."/>
            <person name="Niang G."/>
            <person name="Scheremetjew M."/>
            <person name="Finn R."/>
            <person name="Kale V."/>
            <person name="Holt S."/>
            <person name="Cochrane G."/>
            <person name="Meng A."/>
            <person name="Brown T."/>
            <person name="Cohen L."/>
        </authorList>
    </citation>
    <scope>NUCLEOTIDE SEQUENCE</scope>
    <source>
        <strain evidence="2">GSO104</strain>
    </source>
</reference>
<gene>
    <name evidence="2" type="ORF">DBRI00130_LOCUS43210</name>
</gene>
<evidence type="ECO:0000256" key="1">
    <source>
        <dbReference type="SAM" id="MobiDB-lite"/>
    </source>
</evidence>
<accession>A0A6S8Z930</accession>
<feature type="region of interest" description="Disordered" evidence="1">
    <location>
        <begin position="551"/>
        <end position="571"/>
    </location>
</feature>
<dbReference type="AlphaFoldDB" id="A0A6S8Z930"/>
<proteinExistence type="predicted"/>
<organism evidence="2">
    <name type="scientific">Ditylum brightwellii</name>
    <dbReference type="NCBI Taxonomy" id="49249"/>
    <lineage>
        <taxon>Eukaryota</taxon>
        <taxon>Sar</taxon>
        <taxon>Stramenopiles</taxon>
        <taxon>Ochrophyta</taxon>
        <taxon>Bacillariophyta</taxon>
        <taxon>Mediophyceae</taxon>
        <taxon>Lithodesmiophycidae</taxon>
        <taxon>Lithodesmiales</taxon>
        <taxon>Lithodesmiaceae</taxon>
        <taxon>Ditylum</taxon>
    </lineage>
</organism>